<dbReference type="GO" id="GO:0003676">
    <property type="term" value="F:nucleic acid binding"/>
    <property type="evidence" value="ECO:0007669"/>
    <property type="project" value="InterPro"/>
</dbReference>
<dbReference type="InterPro" id="IPR040256">
    <property type="entry name" value="At4g02000-like"/>
</dbReference>
<gene>
    <name evidence="4" type="ORF">SHERM_09554</name>
</gene>
<evidence type="ECO:0000256" key="2">
    <source>
        <dbReference type="SAM" id="MobiDB-lite"/>
    </source>
</evidence>
<dbReference type="PANTHER" id="PTHR31286:SF178">
    <property type="entry name" value="DUF4283 DOMAIN-CONTAINING PROTEIN"/>
    <property type="match status" value="1"/>
</dbReference>
<dbReference type="Pfam" id="PF14392">
    <property type="entry name" value="zf-CCHC_4"/>
    <property type="match status" value="1"/>
</dbReference>
<accession>A0A9N7MC18</accession>
<dbReference type="Proteomes" id="UP001153555">
    <property type="component" value="Unassembled WGS sequence"/>
</dbReference>
<evidence type="ECO:0000313" key="5">
    <source>
        <dbReference type="Proteomes" id="UP001153555"/>
    </source>
</evidence>
<dbReference type="InterPro" id="IPR001878">
    <property type="entry name" value="Znf_CCHC"/>
</dbReference>
<keyword evidence="1" id="KW-0479">Metal-binding</keyword>
<evidence type="ECO:0000313" key="4">
    <source>
        <dbReference type="EMBL" id="CAA0806670.1"/>
    </source>
</evidence>
<evidence type="ECO:0000259" key="3">
    <source>
        <dbReference type="PROSITE" id="PS50158"/>
    </source>
</evidence>
<comment type="caution">
    <text evidence="4">The sequence shown here is derived from an EMBL/GenBank/DDBJ whole genome shotgun (WGS) entry which is preliminary data.</text>
</comment>
<reference evidence="4" key="1">
    <citation type="submission" date="2019-12" db="EMBL/GenBank/DDBJ databases">
        <authorList>
            <person name="Scholes J."/>
        </authorList>
    </citation>
    <scope>NUCLEOTIDE SEQUENCE</scope>
</reference>
<feature type="domain" description="CCHC-type" evidence="3">
    <location>
        <begin position="207"/>
        <end position="220"/>
    </location>
</feature>
<organism evidence="4 5">
    <name type="scientific">Striga hermonthica</name>
    <name type="common">Purple witchweed</name>
    <name type="synonym">Buchnera hermonthica</name>
    <dbReference type="NCBI Taxonomy" id="68872"/>
    <lineage>
        <taxon>Eukaryota</taxon>
        <taxon>Viridiplantae</taxon>
        <taxon>Streptophyta</taxon>
        <taxon>Embryophyta</taxon>
        <taxon>Tracheophyta</taxon>
        <taxon>Spermatophyta</taxon>
        <taxon>Magnoliopsida</taxon>
        <taxon>eudicotyledons</taxon>
        <taxon>Gunneridae</taxon>
        <taxon>Pentapetalae</taxon>
        <taxon>asterids</taxon>
        <taxon>lamiids</taxon>
        <taxon>Lamiales</taxon>
        <taxon>Orobanchaceae</taxon>
        <taxon>Buchnereae</taxon>
        <taxon>Striga</taxon>
    </lineage>
</organism>
<proteinExistence type="predicted"/>
<dbReference type="OrthoDB" id="958599at2759"/>
<dbReference type="EMBL" id="CACSLK010000984">
    <property type="protein sequence ID" value="CAA0806670.1"/>
    <property type="molecule type" value="Genomic_DNA"/>
</dbReference>
<sequence>MAEDFSDKLRNFKLSDKEEKGLEISEADFEVGLKECQQSLLGKIFGEKKANYNGLKATLNSIWVTKEQFYIKSIGPNLFQFFFETKEDKEKILQGKSWTFDGQYILLKDWKPEAHVFTEEDEKVQIWVQIHNLPLHWLTLELGLRIGGVIGKVVNVQVPSAESSNGHIMKVQVELNLREPIPRGTKIKLGTHNRWVSFRYENLQSFCFYCGLIGHIDKNCHSKKDDLANNVLNMGQYGEWLKVGPSFFSESKSYKSSSSGGGGEGDTDKSSNQVLRLECPRVSAGETSWRGDPVQPNQNSTQRGVDKIGQEGSGPESRIHSDPTDLNVCQSTLETVEREAQLVEVEVQPAPIDNRSSSKRRKPILRRLEDNTLKVSANMDVDADGENFESEECCLLCIVEMEGYPIWIPPSWALFLCLASAIVSA</sequence>
<dbReference type="InterPro" id="IPR025558">
    <property type="entry name" value="DUF4283"/>
</dbReference>
<feature type="region of interest" description="Disordered" evidence="2">
    <location>
        <begin position="252"/>
        <end position="324"/>
    </location>
</feature>
<name>A0A9N7MC18_STRHE</name>
<dbReference type="Pfam" id="PF14111">
    <property type="entry name" value="DUF4283"/>
    <property type="match status" value="1"/>
</dbReference>
<dbReference type="PANTHER" id="PTHR31286">
    <property type="entry name" value="GLYCINE-RICH CELL WALL STRUCTURAL PROTEIN 1.8-LIKE"/>
    <property type="match status" value="1"/>
</dbReference>
<keyword evidence="5" id="KW-1185">Reference proteome</keyword>
<evidence type="ECO:0000256" key="1">
    <source>
        <dbReference type="PROSITE-ProRule" id="PRU00047"/>
    </source>
</evidence>
<keyword evidence="1" id="KW-0862">Zinc</keyword>
<dbReference type="SUPFAM" id="SSF57756">
    <property type="entry name" value="Retrovirus zinc finger-like domains"/>
    <property type="match status" value="1"/>
</dbReference>
<keyword evidence="1" id="KW-0863">Zinc-finger</keyword>
<dbReference type="InterPro" id="IPR036875">
    <property type="entry name" value="Znf_CCHC_sf"/>
</dbReference>
<dbReference type="GO" id="GO:0008270">
    <property type="term" value="F:zinc ion binding"/>
    <property type="evidence" value="ECO:0007669"/>
    <property type="project" value="UniProtKB-KW"/>
</dbReference>
<protein>
    <recommendedName>
        <fullName evidence="3">CCHC-type domain-containing protein</fullName>
    </recommendedName>
</protein>
<dbReference type="AlphaFoldDB" id="A0A9N7MC18"/>
<dbReference type="PROSITE" id="PS50158">
    <property type="entry name" value="ZF_CCHC"/>
    <property type="match status" value="1"/>
</dbReference>
<dbReference type="InterPro" id="IPR025836">
    <property type="entry name" value="Zn_knuckle_CX2CX4HX4C"/>
</dbReference>